<dbReference type="InterPro" id="IPR023606">
    <property type="entry name" value="CoA-Trfase_III_dom_1_sf"/>
</dbReference>
<dbReference type="Proteomes" id="UP000501063">
    <property type="component" value="Chromosome"/>
</dbReference>
<dbReference type="Gene3D" id="3.40.50.10540">
    <property type="entry name" value="Crotonobetainyl-coa:carnitine coa-transferase, domain 1"/>
    <property type="match status" value="1"/>
</dbReference>
<dbReference type="InterPro" id="IPR044855">
    <property type="entry name" value="CoA-Trfase_III_dom3_sf"/>
</dbReference>
<reference evidence="2 3" key="1">
    <citation type="submission" date="2020-02" db="EMBL/GenBank/DDBJ databases">
        <title>Integrative conjugative elements (ICEs) and plasmids drive adaptation of Pseudomonas nitroreducens strain HBP1 to wastewater environment.</title>
        <authorList>
            <person name="Sentchilo V."/>
            <person name="Carraro N."/>
            <person name="Bertelli C."/>
            <person name="van der Meer J.R."/>
        </authorList>
    </citation>
    <scope>NUCLEOTIDE SEQUENCE [LARGE SCALE GENOMIC DNA]</scope>
    <source>
        <strain evidence="2 3">HBP1</strain>
    </source>
</reference>
<protein>
    <submittedName>
        <fullName evidence="2">CoA transferase</fullName>
    </submittedName>
</protein>
<dbReference type="Gene3D" id="3.30.1540.10">
    <property type="entry name" value="formyl-coa transferase, domain 3"/>
    <property type="match status" value="1"/>
</dbReference>
<evidence type="ECO:0000256" key="1">
    <source>
        <dbReference type="ARBA" id="ARBA00022679"/>
    </source>
</evidence>
<dbReference type="GO" id="GO:0008410">
    <property type="term" value="F:CoA-transferase activity"/>
    <property type="evidence" value="ECO:0007669"/>
    <property type="project" value="TreeGrafter"/>
</dbReference>
<sequence length="415" mass="45333">MNDTNSQNQAEVLGGIRILDMTRVIAGPYAGQILADMGAEVIKIERQGEGDDIRRIGPPWIKGTEGQPHQESTYSQAANRNKRSITVDFAQPEGAELIRQLVANCDVLLENYRTGTLARYGLGYEELRAINPRLVYCSITGFGQTGPYANRSGYDYLIQAMAGVMSVTGHRDGDIGDGPMRVGVPVADICAGLYAAIGVLGALNHRQQSGCGQHIDVSLFDAQMATLLNTFSAWFNGGKELGRTGNDHPSASPYGVYAVDDGYILVATFNDREFVRLAKAVGREDWIEDPRFAKNGARVANRKVLSQQLTDALRGRTKAQWIEHLNANTVSCGPINGMPDLEADPHVIAREMIVTQQHPLNGSVRSAASPLRFSATPVQYKLPPPAIGEHTDIVLRDWLGLSPERIDDLRQRNVI</sequence>
<accession>A0A6G6J432</accession>
<dbReference type="SUPFAM" id="SSF89796">
    <property type="entry name" value="CoA-transferase family III (CaiB/BaiF)"/>
    <property type="match status" value="1"/>
</dbReference>
<dbReference type="AlphaFoldDB" id="A0A6G6J432"/>
<dbReference type="InterPro" id="IPR050483">
    <property type="entry name" value="CoA-transferase_III_domain"/>
</dbReference>
<dbReference type="PANTHER" id="PTHR48207:SF3">
    <property type="entry name" value="SUCCINATE--HYDROXYMETHYLGLUTARATE COA-TRANSFERASE"/>
    <property type="match status" value="1"/>
</dbReference>
<dbReference type="InterPro" id="IPR003673">
    <property type="entry name" value="CoA-Trfase_fam_III"/>
</dbReference>
<organism evidence="2 3">
    <name type="scientific">Pseudomonas nitroreducens</name>
    <dbReference type="NCBI Taxonomy" id="46680"/>
    <lineage>
        <taxon>Bacteria</taxon>
        <taxon>Pseudomonadati</taxon>
        <taxon>Pseudomonadota</taxon>
        <taxon>Gammaproteobacteria</taxon>
        <taxon>Pseudomonadales</taxon>
        <taxon>Pseudomonadaceae</taxon>
        <taxon>Pseudomonas</taxon>
    </lineage>
</organism>
<dbReference type="Pfam" id="PF02515">
    <property type="entry name" value="CoA_transf_3"/>
    <property type="match status" value="1"/>
</dbReference>
<dbReference type="KEGG" id="pnt:G5B91_27595"/>
<proteinExistence type="predicted"/>
<gene>
    <name evidence="2" type="ORF">G5B91_27595</name>
</gene>
<evidence type="ECO:0000313" key="2">
    <source>
        <dbReference type="EMBL" id="QIE89820.1"/>
    </source>
</evidence>
<keyword evidence="1 2" id="KW-0808">Transferase</keyword>
<name>A0A6G6J432_PSENT</name>
<dbReference type="EMBL" id="CP049140">
    <property type="protein sequence ID" value="QIE89820.1"/>
    <property type="molecule type" value="Genomic_DNA"/>
</dbReference>
<dbReference type="PANTHER" id="PTHR48207">
    <property type="entry name" value="SUCCINATE--HYDROXYMETHYLGLUTARATE COA-TRANSFERASE"/>
    <property type="match status" value="1"/>
</dbReference>
<evidence type="ECO:0000313" key="3">
    <source>
        <dbReference type="Proteomes" id="UP000501063"/>
    </source>
</evidence>
<dbReference type="RefSeq" id="WP_128082520.1">
    <property type="nucleotide sequence ID" value="NZ_CP049140.1"/>
</dbReference>